<gene>
    <name evidence="4" type="ORF">ACIBG2_28640</name>
</gene>
<evidence type="ECO:0000256" key="1">
    <source>
        <dbReference type="ARBA" id="ARBA00022741"/>
    </source>
</evidence>
<accession>A0ABW7Z086</accession>
<evidence type="ECO:0000256" key="2">
    <source>
        <dbReference type="ARBA" id="ARBA00022840"/>
    </source>
</evidence>
<feature type="domain" description="Orc1-like AAA ATPase" evidence="3">
    <location>
        <begin position="4"/>
        <end position="147"/>
    </location>
</feature>
<dbReference type="InterPro" id="IPR041664">
    <property type="entry name" value="AAA_16"/>
</dbReference>
<evidence type="ECO:0000313" key="4">
    <source>
        <dbReference type="EMBL" id="MFI6501377.1"/>
    </source>
</evidence>
<sequence>MAILIGREHPAAILRAEINRALTSHGSLVLVTGEAGVGKSALVSDAAGRAVTAGARVLSAACWEGEGAPGYWPWVQVVRRLRPDADVFAGARTPFELYDAVTALLVEGSREQPLVVVLEDLHWADTGSLKLLEFVARHAWFERLLVIGTHRQGESELSPELKATTVALSGLSRAEVGELVARTTGVRPGDELVGEIHRRTGGNPFFVEQTARLWQGGSPLATIPAGVRAAVERRLSRLSAEVRAVLRTAAVLGREFDDTVLAAAVTGRDAGAPPGQTVDVDTPPGQTAAVKVDVDTPPGQTVDVDTPLGQAVAAQLVAPAGEGSHAFVHDLVRETLYAELDEAGRRTGHAAALTALRSSDPGVDLGTIGRAHLTELARHAYLAAVSEAPALLLAAAQDAEARLADEEAVGHYRRALELVPGDERARRTEIELEMGLALQRIGEREEGGRAIEAAMAAARELDDPALLAHTALKLYHLGFPDFVREAHRRLVRGEAARIEEVGEQLSGLAADRARHRGDDRKLAATLLARMSAIWRPGTAVERAALAEELTQVAARSNQAQFTLNALSWHAGALLELGDPGHTAVGRTFAELAGRAGLPLFEHEVMVIRTRQALLQGRFDEARQLAEATRKLGEQPYVDGDELRWMQVLSAALLQGRFEEADTVLAEMRAAGSGNVPLFAGVVAAQRGDAAGALRQLTVLMAGGPDLLTWLAPLWLRFQAQAAALSRDRELCANARAAIVPYRGQWAVTSTIAVDGPFDHWIAVLDAALGRWEEAAEGFTAAYRAADRLDARPWSVESRARLAEVLLARGADPAGLLADVEREAAELGMRVRLPRPVAGSMGGSNVFRLEGGVWTLTFAGRTAHVPDAKGLHDLRALMGSPGAEIPAVELLNPAGGAEAVAARRMGGDAVLDDEAKARYRRRLDLLDEEIDRAAERGDDRRAAAYDVERQALLDELRRAAGLGGRSRRLGDEAERARKAVTNRIRNTLRQLGERHPELAAHLREAVSTGATCRYQPAEPVTWTW</sequence>
<reference evidence="4 5" key="1">
    <citation type="submission" date="2024-10" db="EMBL/GenBank/DDBJ databases">
        <title>The Natural Products Discovery Center: Release of the First 8490 Sequenced Strains for Exploring Actinobacteria Biosynthetic Diversity.</title>
        <authorList>
            <person name="Kalkreuter E."/>
            <person name="Kautsar S.A."/>
            <person name="Yang D."/>
            <person name="Bader C.D."/>
            <person name="Teijaro C.N."/>
            <person name="Fluegel L."/>
            <person name="Davis C.M."/>
            <person name="Simpson J.R."/>
            <person name="Lauterbach L."/>
            <person name="Steele A.D."/>
            <person name="Gui C."/>
            <person name="Meng S."/>
            <person name="Li G."/>
            <person name="Viehrig K."/>
            <person name="Ye F."/>
            <person name="Su P."/>
            <person name="Kiefer A.F."/>
            <person name="Nichols A."/>
            <person name="Cepeda A.J."/>
            <person name="Yan W."/>
            <person name="Fan B."/>
            <person name="Jiang Y."/>
            <person name="Adhikari A."/>
            <person name="Zheng C.-J."/>
            <person name="Schuster L."/>
            <person name="Cowan T.M."/>
            <person name="Smanski M.J."/>
            <person name="Chevrette M.G."/>
            <person name="De Carvalho L.P.S."/>
            <person name="Shen B."/>
        </authorList>
    </citation>
    <scope>NUCLEOTIDE SEQUENCE [LARGE SCALE GENOMIC DNA]</scope>
    <source>
        <strain evidence="4 5">NPDC050545</strain>
    </source>
</reference>
<evidence type="ECO:0000259" key="3">
    <source>
        <dbReference type="Pfam" id="PF13191"/>
    </source>
</evidence>
<keyword evidence="2" id="KW-0067">ATP-binding</keyword>
<dbReference type="PANTHER" id="PTHR16305">
    <property type="entry name" value="TESTICULAR SOLUBLE ADENYLYL CYCLASE"/>
    <property type="match status" value="1"/>
</dbReference>
<dbReference type="EMBL" id="JBITGY010000008">
    <property type="protein sequence ID" value="MFI6501377.1"/>
    <property type="molecule type" value="Genomic_DNA"/>
</dbReference>
<dbReference type="RefSeq" id="WP_397085911.1">
    <property type="nucleotide sequence ID" value="NZ_JBITGY010000008.1"/>
</dbReference>
<proteinExistence type="predicted"/>
<keyword evidence="5" id="KW-1185">Reference proteome</keyword>
<organism evidence="4 5">
    <name type="scientific">Nonomuraea typhae</name>
    <dbReference type="NCBI Taxonomy" id="2603600"/>
    <lineage>
        <taxon>Bacteria</taxon>
        <taxon>Bacillati</taxon>
        <taxon>Actinomycetota</taxon>
        <taxon>Actinomycetes</taxon>
        <taxon>Streptosporangiales</taxon>
        <taxon>Streptosporangiaceae</taxon>
        <taxon>Nonomuraea</taxon>
    </lineage>
</organism>
<dbReference type="Proteomes" id="UP001612741">
    <property type="component" value="Unassembled WGS sequence"/>
</dbReference>
<evidence type="ECO:0000313" key="5">
    <source>
        <dbReference type="Proteomes" id="UP001612741"/>
    </source>
</evidence>
<keyword evidence="1" id="KW-0547">Nucleotide-binding</keyword>
<protein>
    <submittedName>
        <fullName evidence="4">AAA family ATPase</fullName>
    </submittedName>
</protein>
<dbReference type="PANTHER" id="PTHR16305:SF35">
    <property type="entry name" value="TRANSCRIPTIONAL ACTIVATOR DOMAIN"/>
    <property type="match status" value="1"/>
</dbReference>
<dbReference type="SUPFAM" id="SSF52540">
    <property type="entry name" value="P-loop containing nucleoside triphosphate hydrolases"/>
    <property type="match status" value="1"/>
</dbReference>
<dbReference type="Pfam" id="PF13191">
    <property type="entry name" value="AAA_16"/>
    <property type="match status" value="1"/>
</dbReference>
<comment type="caution">
    <text evidence="4">The sequence shown here is derived from an EMBL/GenBank/DDBJ whole genome shotgun (WGS) entry which is preliminary data.</text>
</comment>
<name>A0ABW7Z086_9ACTN</name>
<dbReference type="InterPro" id="IPR027417">
    <property type="entry name" value="P-loop_NTPase"/>
</dbReference>